<organism evidence="2 3">
    <name type="scientific">Blastochloris tepida</name>
    <dbReference type="NCBI Taxonomy" id="2233851"/>
    <lineage>
        <taxon>Bacteria</taxon>
        <taxon>Pseudomonadati</taxon>
        <taxon>Pseudomonadota</taxon>
        <taxon>Alphaproteobacteria</taxon>
        <taxon>Hyphomicrobiales</taxon>
        <taxon>Blastochloridaceae</taxon>
        <taxon>Blastochloris</taxon>
    </lineage>
</organism>
<evidence type="ECO:0000313" key="3">
    <source>
        <dbReference type="Proteomes" id="UP000266934"/>
    </source>
</evidence>
<evidence type="ECO:0000313" key="2">
    <source>
        <dbReference type="EMBL" id="BBF94063.1"/>
    </source>
</evidence>
<dbReference type="Proteomes" id="UP000266934">
    <property type="component" value="Chromosome"/>
</dbReference>
<dbReference type="AlphaFoldDB" id="A0A348G3D0"/>
<feature type="domain" description="GmrSD restriction endonucleases N-terminal" evidence="1">
    <location>
        <begin position="28"/>
        <end position="172"/>
    </location>
</feature>
<dbReference type="InterPro" id="IPR004919">
    <property type="entry name" value="GmrSD_N"/>
</dbReference>
<dbReference type="PANTHER" id="PTHR39639:SF1">
    <property type="entry name" value="DUF262 DOMAIN-CONTAINING PROTEIN"/>
    <property type="match status" value="1"/>
</dbReference>
<dbReference type="InterPro" id="IPR038461">
    <property type="entry name" value="Schlafen_AlbA_2_dom_sf"/>
</dbReference>
<dbReference type="OrthoDB" id="9798761at2"/>
<proteinExistence type="predicted"/>
<gene>
    <name evidence="2" type="ORF">BLTE_27480</name>
</gene>
<reference evidence="2 3" key="1">
    <citation type="submission" date="2018-08" db="EMBL/GenBank/DDBJ databases">
        <title>Complete genome sequencing of Blastochloris tepida GI.</title>
        <authorList>
            <person name="Tsukatani Y."/>
            <person name="Mori H."/>
        </authorList>
    </citation>
    <scope>NUCLEOTIDE SEQUENCE [LARGE SCALE GENOMIC DNA]</scope>
    <source>
        <strain evidence="2 3">GI</strain>
    </source>
</reference>
<dbReference type="PANTHER" id="PTHR39639">
    <property type="entry name" value="CHROMOSOME 16, WHOLE GENOME SHOTGUN SEQUENCE"/>
    <property type="match status" value="1"/>
</dbReference>
<dbReference type="Gene3D" id="3.30.950.30">
    <property type="entry name" value="Schlafen, AAA domain"/>
    <property type="match status" value="1"/>
</dbReference>
<accession>A0A348G3D0</accession>
<protein>
    <recommendedName>
        <fullName evidence="1">GmrSD restriction endonucleases N-terminal domain-containing protein</fullName>
    </recommendedName>
</protein>
<sequence>MAATQQDLIVRGEQVERVFINFRDDKYVVNRRYQRKLIWTMEEKQSFIDSIIRGFPVPIILLAEPIGRQDGTLEIIDGMQRMNAITSFIGNEFAVDGGYFDLNTFATTKDLLDRNVIEQKTPILQRERCLAVASYPVPLSIYEAAHGESVEEVFRRINSGGRKLSRQELRAAGATDAFAECVRQISARVRGDTSNSDLLPLSEMSKISITNRDLDYGISADGVFWVANGILTKEQLRQSRDEELVADLVAYMISDEPVASRTELFDDYYGASFPMTSSSKARFDAIDQAIRKRSPELVDFDYQRVQDALALLLGQAKTTFSGLIFPSGNGGNPVPRYFQAVFLALHDLIVKKSMVVSNSAGLIARLTDCGRNIDIQDGGRWGAENRSKTVDSVVGWIQGFFEEDKNPDPAKVHWVTKFQNLLTNSLTEQAAYDFKQGFYTLKQSPTFDEGSFDKIMETCAAIANIGKGHKGYVLVGVAENAQTAARVQEIFGIKPLSFGGFYVTGVDHEAKYANKTLDHMFQDITNRVGRSALSEPLKSYVNSHLKCVQYYDKTIFVFEILGQNQPSHWNGKWPERQGNQVNDVPPERLGALFERFK</sequence>
<dbReference type="EMBL" id="AP018907">
    <property type="protein sequence ID" value="BBF94063.1"/>
    <property type="molecule type" value="Genomic_DNA"/>
</dbReference>
<dbReference type="KEGG" id="blag:BLTE_27480"/>
<evidence type="ECO:0000259" key="1">
    <source>
        <dbReference type="Pfam" id="PF03235"/>
    </source>
</evidence>
<dbReference type="Pfam" id="PF03235">
    <property type="entry name" value="GmrSD_N"/>
    <property type="match status" value="1"/>
</dbReference>
<name>A0A348G3D0_9HYPH</name>
<keyword evidence="3" id="KW-1185">Reference proteome</keyword>